<dbReference type="SUPFAM" id="SSF56214">
    <property type="entry name" value="4'-phosphopantetheinyl transferase"/>
    <property type="match status" value="2"/>
</dbReference>
<evidence type="ECO:0000259" key="3">
    <source>
        <dbReference type="Pfam" id="PF01648"/>
    </source>
</evidence>
<dbReference type="EMBL" id="BMRP01000010">
    <property type="protein sequence ID" value="GGU65211.1"/>
    <property type="molecule type" value="Genomic_DNA"/>
</dbReference>
<proteinExistence type="inferred from homology"/>
<feature type="domain" description="4'-phosphopantetheinyl transferase" evidence="3">
    <location>
        <begin position="73"/>
        <end position="134"/>
    </location>
</feature>
<dbReference type="Pfam" id="PF01648">
    <property type="entry name" value="ACPS"/>
    <property type="match status" value="1"/>
</dbReference>
<keyword evidence="5" id="KW-1185">Reference proteome</keyword>
<dbReference type="RefSeq" id="WP_189300638.1">
    <property type="nucleotide sequence ID" value="NZ_BMRP01000010.1"/>
</dbReference>
<dbReference type="InterPro" id="IPR037143">
    <property type="entry name" value="4-PPantetheinyl_Trfase_dom_sf"/>
</dbReference>
<evidence type="ECO:0000256" key="1">
    <source>
        <dbReference type="ARBA" id="ARBA00010990"/>
    </source>
</evidence>
<name>A0ABQ2V2H7_9ACTN</name>
<accession>A0ABQ2V2H7</accession>
<sequence length="198" mass="20512">MAVSAVRGPEREAARGLLLKTAAGMLGASEIGKLDIGHRPGGRPHLIGAMTDTHISVSHGRGVVAVALSPAGPVGVDIEAVRPVPALALSRRYFPATESDWLGGLPAPDRAAAFLWLWTAKEAIGKARGAGLRHGGTRQRIPLPGVWPPEFAGLRPAEVPGSPGVWLSEPVRWAGCVLALAAVGQMPRAVSIRTDGST</sequence>
<evidence type="ECO:0000313" key="5">
    <source>
        <dbReference type="Proteomes" id="UP000654471"/>
    </source>
</evidence>
<organism evidence="4 5">
    <name type="scientific">Streptomyces albospinus</name>
    <dbReference type="NCBI Taxonomy" id="285515"/>
    <lineage>
        <taxon>Bacteria</taxon>
        <taxon>Bacillati</taxon>
        <taxon>Actinomycetota</taxon>
        <taxon>Actinomycetes</taxon>
        <taxon>Kitasatosporales</taxon>
        <taxon>Streptomycetaceae</taxon>
        <taxon>Streptomyces</taxon>
    </lineage>
</organism>
<dbReference type="Gene3D" id="3.90.470.20">
    <property type="entry name" value="4'-phosphopantetheinyl transferase domain"/>
    <property type="match status" value="1"/>
</dbReference>
<evidence type="ECO:0000313" key="4">
    <source>
        <dbReference type="EMBL" id="GGU65211.1"/>
    </source>
</evidence>
<comment type="similarity">
    <text evidence="1">Belongs to the P-Pant transferase superfamily. Gsp/Sfp/HetI/AcpT family.</text>
</comment>
<comment type="caution">
    <text evidence="4">The sequence shown here is derived from an EMBL/GenBank/DDBJ whole genome shotgun (WGS) entry which is preliminary data.</text>
</comment>
<dbReference type="Proteomes" id="UP000654471">
    <property type="component" value="Unassembled WGS sequence"/>
</dbReference>
<protein>
    <recommendedName>
        <fullName evidence="3">4'-phosphopantetheinyl transferase domain-containing protein</fullName>
    </recommendedName>
</protein>
<keyword evidence="2" id="KW-0808">Transferase</keyword>
<dbReference type="PANTHER" id="PTHR12215">
    <property type="entry name" value="PHOSPHOPANTETHEINE TRANSFERASE"/>
    <property type="match status" value="1"/>
</dbReference>
<dbReference type="PANTHER" id="PTHR12215:SF10">
    <property type="entry name" value="L-AMINOADIPATE-SEMIALDEHYDE DEHYDROGENASE-PHOSPHOPANTETHEINYL TRANSFERASE"/>
    <property type="match status" value="1"/>
</dbReference>
<reference evidence="5" key="1">
    <citation type="journal article" date="2019" name="Int. J. Syst. Evol. Microbiol.">
        <title>The Global Catalogue of Microorganisms (GCM) 10K type strain sequencing project: providing services to taxonomists for standard genome sequencing and annotation.</title>
        <authorList>
            <consortium name="The Broad Institute Genomics Platform"/>
            <consortium name="The Broad Institute Genome Sequencing Center for Infectious Disease"/>
            <person name="Wu L."/>
            <person name="Ma J."/>
        </authorList>
    </citation>
    <scope>NUCLEOTIDE SEQUENCE [LARGE SCALE GENOMIC DNA]</scope>
    <source>
        <strain evidence="5">JCM 3399</strain>
    </source>
</reference>
<dbReference type="InterPro" id="IPR008278">
    <property type="entry name" value="4-PPantetheinyl_Trfase_dom"/>
</dbReference>
<evidence type="ECO:0000256" key="2">
    <source>
        <dbReference type="ARBA" id="ARBA00022679"/>
    </source>
</evidence>
<gene>
    <name evidence="4" type="ORF">GCM10010211_32910</name>
</gene>
<dbReference type="InterPro" id="IPR050559">
    <property type="entry name" value="P-Pant_transferase_sf"/>
</dbReference>